<comment type="subcellular location">
    <subcellularLocation>
        <location evidence="1">Cell membrane</location>
        <topology evidence="1">Multi-pass membrane protein</topology>
    </subcellularLocation>
</comment>
<dbReference type="PROSITE" id="PS50893">
    <property type="entry name" value="ABC_TRANSPORTER_2"/>
    <property type="match status" value="1"/>
</dbReference>
<dbReference type="PANTHER" id="PTHR24221">
    <property type="entry name" value="ATP-BINDING CASSETTE SUB-FAMILY B"/>
    <property type="match status" value="1"/>
</dbReference>
<dbReference type="CDD" id="cd18586">
    <property type="entry name" value="ABC_6TM_PrtD_like"/>
    <property type="match status" value="1"/>
</dbReference>
<keyword evidence="5" id="KW-0067">ATP-binding</keyword>
<feature type="domain" description="ABC transmembrane type-1" evidence="11">
    <location>
        <begin position="26"/>
        <end position="301"/>
    </location>
</feature>
<dbReference type="PANTHER" id="PTHR24221:SF248">
    <property type="entry name" value="ABC TRANSPORTER TRANSMEMBRANE REGION"/>
    <property type="match status" value="1"/>
</dbReference>
<keyword evidence="7 9" id="KW-0472">Membrane</keyword>
<organism evidence="12 13">
    <name type="scientific">Noviherbaspirillum album</name>
    <dbReference type="NCBI Taxonomy" id="3080276"/>
    <lineage>
        <taxon>Bacteria</taxon>
        <taxon>Pseudomonadati</taxon>
        <taxon>Pseudomonadota</taxon>
        <taxon>Betaproteobacteria</taxon>
        <taxon>Burkholderiales</taxon>
        <taxon>Oxalobacteraceae</taxon>
        <taxon>Noviherbaspirillum</taxon>
    </lineage>
</organism>
<keyword evidence="4" id="KW-0547">Nucleotide-binding</keyword>
<proteinExistence type="predicted"/>
<dbReference type="InterPro" id="IPR027417">
    <property type="entry name" value="P-loop_NTPase"/>
</dbReference>
<dbReference type="EMBL" id="JAWIIV010000039">
    <property type="protein sequence ID" value="MEC4722929.1"/>
    <property type="molecule type" value="Genomic_DNA"/>
</dbReference>
<feature type="transmembrane region" description="Helical" evidence="9">
    <location>
        <begin position="21"/>
        <end position="46"/>
    </location>
</feature>
<dbReference type="SUPFAM" id="SSF52540">
    <property type="entry name" value="P-loop containing nucleoside triphosphate hydrolases"/>
    <property type="match status" value="1"/>
</dbReference>
<feature type="transmembrane region" description="Helical" evidence="9">
    <location>
        <begin position="58"/>
        <end position="77"/>
    </location>
</feature>
<dbReference type="InterPro" id="IPR003593">
    <property type="entry name" value="AAA+_ATPase"/>
</dbReference>
<reference evidence="12 13" key="1">
    <citation type="submission" date="2023-10" db="EMBL/GenBank/DDBJ databases">
        <title>Noviherbaspirillum sp. CPCC 100848 genome assembly.</title>
        <authorList>
            <person name="Li X.Y."/>
            <person name="Fang X.M."/>
        </authorList>
    </citation>
    <scope>NUCLEOTIDE SEQUENCE [LARGE SCALE GENOMIC DNA]</scope>
    <source>
        <strain evidence="12 13">CPCC 100848</strain>
    </source>
</reference>
<evidence type="ECO:0000259" key="11">
    <source>
        <dbReference type="PROSITE" id="PS50929"/>
    </source>
</evidence>
<keyword evidence="2" id="KW-1003">Cell membrane</keyword>
<feature type="domain" description="ABC transporter" evidence="10">
    <location>
        <begin position="332"/>
        <end position="567"/>
    </location>
</feature>
<feature type="region of interest" description="Disordered" evidence="8">
    <location>
        <begin position="587"/>
        <end position="616"/>
    </location>
</feature>
<dbReference type="InterPro" id="IPR017871">
    <property type="entry name" value="ABC_transporter-like_CS"/>
</dbReference>
<evidence type="ECO:0000256" key="5">
    <source>
        <dbReference type="ARBA" id="ARBA00022840"/>
    </source>
</evidence>
<dbReference type="SUPFAM" id="SSF90123">
    <property type="entry name" value="ABC transporter transmembrane region"/>
    <property type="match status" value="1"/>
</dbReference>
<evidence type="ECO:0000256" key="4">
    <source>
        <dbReference type="ARBA" id="ARBA00022741"/>
    </source>
</evidence>
<protein>
    <submittedName>
        <fullName evidence="12">Type I secretion system permease/ATPase</fullName>
    </submittedName>
</protein>
<evidence type="ECO:0000256" key="9">
    <source>
        <dbReference type="SAM" id="Phobius"/>
    </source>
</evidence>
<dbReference type="NCBIfam" id="TIGR01842">
    <property type="entry name" value="type_I_sec_PrtD"/>
    <property type="match status" value="1"/>
</dbReference>
<comment type="caution">
    <text evidence="12">The sequence shown here is derived from an EMBL/GenBank/DDBJ whole genome shotgun (WGS) entry which is preliminary data.</text>
</comment>
<dbReference type="Pfam" id="PF00005">
    <property type="entry name" value="ABC_tran"/>
    <property type="match status" value="1"/>
</dbReference>
<evidence type="ECO:0000256" key="3">
    <source>
        <dbReference type="ARBA" id="ARBA00022692"/>
    </source>
</evidence>
<dbReference type="RefSeq" id="WP_326509554.1">
    <property type="nucleotide sequence ID" value="NZ_JAWIIV010000039.1"/>
</dbReference>
<evidence type="ECO:0000313" key="12">
    <source>
        <dbReference type="EMBL" id="MEC4722929.1"/>
    </source>
</evidence>
<dbReference type="Proteomes" id="UP001352263">
    <property type="component" value="Unassembled WGS sequence"/>
</dbReference>
<sequence>MKSKLQLPNNEIAQALASFKGAFRTVGIFSAVINLIMLTPSIYMLQVYDRVLPSQNEITLLMLTLIMLGAYVFMSALEYVRSFVLVRIGAKLDMQLNKRVYTAAFEQNLRRGGGNAGQALQDLTNLRQFLTGNALFAFFDAPWFPIYLIVIFLFEPSLGVFALCGTAVLVALAFINEKVSKKPLSEANALAIASSNLATNNLRNAEVIESMGMLPNLMQRWFKLHGRFLQLQAEASEKAGIVTAVTKFVQTSLQSLVLGYGALLTVEGKITPGMMIAASILMGKALGPVQQVIGVWKSWSSTRSAYQRLAELLTSNPPRAAGMQLPKPQGQLTLEAVMAAPPGGQVAVIKGLSFGIQPGDALGVIGPSGSGKSTLARLLVGVWPAAAGKVRLDGADIFQWNKDELGPHIGYLPQDVELFGGTVSENIARFGEVNAEKVIEAAKRAGVHDMILHFPKGYDTILGDGGAGLSGGQKQRIGLARAMYDDPSLIVLDEPNSNLDDVGEQALVNAVMDLRRRGKTIVLITHRTSIIGVTNKLLLLREGVAQMFGPTNDVLAALQQQAQQAQQAQLAQQQAAQQAAQQAQLAAQQQAAAKQAQQPQAPAQTAEQVATAAEQE</sequence>
<evidence type="ECO:0000256" key="2">
    <source>
        <dbReference type="ARBA" id="ARBA00022475"/>
    </source>
</evidence>
<keyword evidence="13" id="KW-1185">Reference proteome</keyword>
<dbReference type="InterPro" id="IPR003439">
    <property type="entry name" value="ABC_transporter-like_ATP-bd"/>
</dbReference>
<dbReference type="InterPro" id="IPR010128">
    <property type="entry name" value="ATPase_T1SS_PrtD-like"/>
</dbReference>
<dbReference type="PROSITE" id="PS50929">
    <property type="entry name" value="ABC_TM1F"/>
    <property type="match status" value="1"/>
</dbReference>
<evidence type="ECO:0000256" key="1">
    <source>
        <dbReference type="ARBA" id="ARBA00004651"/>
    </source>
</evidence>
<gene>
    <name evidence="12" type="ORF">RY831_27600</name>
</gene>
<dbReference type="InterPro" id="IPR036640">
    <property type="entry name" value="ABC1_TM_sf"/>
</dbReference>
<dbReference type="InterPro" id="IPR011527">
    <property type="entry name" value="ABC1_TM_dom"/>
</dbReference>
<evidence type="ECO:0000256" key="6">
    <source>
        <dbReference type="ARBA" id="ARBA00022989"/>
    </source>
</evidence>
<keyword evidence="6 9" id="KW-1133">Transmembrane helix</keyword>
<name>A0ABU6JGZ4_9BURK</name>
<dbReference type="Pfam" id="PF00664">
    <property type="entry name" value="ABC_membrane"/>
    <property type="match status" value="1"/>
</dbReference>
<accession>A0ABU6JGZ4</accession>
<evidence type="ECO:0000259" key="10">
    <source>
        <dbReference type="PROSITE" id="PS50893"/>
    </source>
</evidence>
<dbReference type="PROSITE" id="PS00211">
    <property type="entry name" value="ABC_TRANSPORTER_1"/>
    <property type="match status" value="1"/>
</dbReference>
<keyword evidence="3 9" id="KW-0812">Transmembrane</keyword>
<evidence type="ECO:0000256" key="8">
    <source>
        <dbReference type="SAM" id="MobiDB-lite"/>
    </source>
</evidence>
<dbReference type="SMART" id="SM00382">
    <property type="entry name" value="AAA"/>
    <property type="match status" value="1"/>
</dbReference>
<dbReference type="Gene3D" id="1.20.1560.10">
    <property type="entry name" value="ABC transporter type 1, transmembrane domain"/>
    <property type="match status" value="1"/>
</dbReference>
<dbReference type="InterPro" id="IPR047957">
    <property type="entry name" value="ABC_AprD-like_6TM"/>
</dbReference>
<evidence type="ECO:0000256" key="7">
    <source>
        <dbReference type="ARBA" id="ARBA00023136"/>
    </source>
</evidence>
<dbReference type="InterPro" id="IPR039421">
    <property type="entry name" value="Type_1_exporter"/>
</dbReference>
<evidence type="ECO:0000313" key="13">
    <source>
        <dbReference type="Proteomes" id="UP001352263"/>
    </source>
</evidence>
<feature type="transmembrane region" description="Helical" evidence="9">
    <location>
        <begin position="158"/>
        <end position="175"/>
    </location>
</feature>
<dbReference type="Gene3D" id="3.40.50.300">
    <property type="entry name" value="P-loop containing nucleotide triphosphate hydrolases"/>
    <property type="match status" value="1"/>
</dbReference>
<feature type="transmembrane region" description="Helical" evidence="9">
    <location>
        <begin position="134"/>
        <end position="152"/>
    </location>
</feature>